<keyword evidence="6" id="KW-0540">Nuclease</keyword>
<reference evidence="6 7" key="1">
    <citation type="submission" date="2020-07" db="EMBL/GenBank/DDBJ databases">
        <title>Sequencing the genomes of 1000 actinobacteria strains.</title>
        <authorList>
            <person name="Klenk H.-P."/>
        </authorList>
    </citation>
    <scope>NUCLEOTIDE SEQUENCE [LARGE SCALE GENOMIC DNA]</scope>
    <source>
        <strain evidence="6 7">DSM 21349</strain>
    </source>
</reference>
<proteinExistence type="predicted"/>
<evidence type="ECO:0000256" key="1">
    <source>
        <dbReference type="ARBA" id="ARBA00022763"/>
    </source>
</evidence>
<evidence type="ECO:0000313" key="6">
    <source>
        <dbReference type="EMBL" id="MBA8803289.1"/>
    </source>
</evidence>
<dbReference type="Pfam" id="PF02463">
    <property type="entry name" value="SMC_N"/>
    <property type="match status" value="1"/>
</dbReference>
<dbReference type="Proteomes" id="UP000580910">
    <property type="component" value="Unassembled WGS sequence"/>
</dbReference>
<dbReference type="InterPro" id="IPR027417">
    <property type="entry name" value="P-loop_NTPase"/>
</dbReference>
<dbReference type="Gene3D" id="1.10.287.510">
    <property type="entry name" value="Helix hairpin bin"/>
    <property type="match status" value="1"/>
</dbReference>
<dbReference type="PANTHER" id="PTHR32182">
    <property type="entry name" value="DNA REPLICATION AND REPAIR PROTEIN RECF"/>
    <property type="match status" value="1"/>
</dbReference>
<comment type="caution">
    <text evidence="6">The sequence shown here is derived from an EMBL/GenBank/DDBJ whole genome shotgun (WGS) entry which is preliminary data.</text>
</comment>
<keyword evidence="6" id="KW-0269">Exonuclease</keyword>
<sequence>MIKTLRLRDWRNYADVEIEFKEGVTFVVATNGVGKTSMIEAARWALFGTLGPTPESAIRVGADSAQATVELILPSGRVLTIARPITRPRTRKDTQPGPQIAIDGTAVASAELPALLTSEYKTDPAFLARLTMPAPNRDDDKPHTLGLENHLGRLFGIDGLRSALSRLDHLKRENERAIRGIKQTNSASAKRLADLSQLVRNTQASVEGLTVRLEAAQVRQERVREYFRFQDAHASWVAASQARHAELEELARRTSEKLRTRTTAAAVEETIRIALASLEQSVGTVRVDIAVAASQADAVRANRLRLDESHADCPVCRRPLDDQTIDNAHIEADNELATLEQRAAELADLEAHLTDQRTQLLELQDDLASMRALPAEPTHQDSTAFADDERDSARLAVTEVMDALVEARADATQAQRDLEAARYADQAMRELERLFRREAKLRVAIETTQATLDEVLETTVSPIATEVNQRWSGLFPDRGSLTTRADGTITRQVNGHDVPFDSFSTGEGMGATILLRLVVAHLTSVADFIWFDEPLEHLDPDVRRHVANMLSRITAGDGSVRQVVVTTYEDPLARQLRARDSHHVHLVDVRQSHASGSSAPG</sequence>
<keyword evidence="3" id="KW-0742">SOS response</keyword>
<keyword evidence="1" id="KW-0227">DNA damage</keyword>
<dbReference type="GO" id="GO:0006302">
    <property type="term" value="P:double-strand break repair"/>
    <property type="evidence" value="ECO:0007669"/>
    <property type="project" value="TreeGrafter"/>
</dbReference>
<dbReference type="SUPFAM" id="SSF75712">
    <property type="entry name" value="Rad50 coiled-coil Zn hook"/>
    <property type="match status" value="1"/>
</dbReference>
<evidence type="ECO:0000313" key="7">
    <source>
        <dbReference type="Proteomes" id="UP000580910"/>
    </source>
</evidence>
<evidence type="ECO:0000259" key="5">
    <source>
        <dbReference type="Pfam" id="PF02463"/>
    </source>
</evidence>
<gene>
    <name evidence="6" type="ORF">FB382_001580</name>
</gene>
<dbReference type="AlphaFoldDB" id="A0A7W3IZD7"/>
<organism evidence="6 7">
    <name type="scientific">Nocardioides ginsengisegetis</name>
    <dbReference type="NCBI Taxonomy" id="661491"/>
    <lineage>
        <taxon>Bacteria</taxon>
        <taxon>Bacillati</taxon>
        <taxon>Actinomycetota</taxon>
        <taxon>Actinomycetes</taxon>
        <taxon>Propionibacteriales</taxon>
        <taxon>Nocardioidaceae</taxon>
        <taxon>Nocardioides</taxon>
    </lineage>
</organism>
<dbReference type="InterPro" id="IPR003395">
    <property type="entry name" value="RecF/RecN/SMC_N"/>
</dbReference>
<evidence type="ECO:0000256" key="2">
    <source>
        <dbReference type="ARBA" id="ARBA00023204"/>
    </source>
</evidence>
<keyword evidence="4" id="KW-0175">Coiled coil</keyword>
<dbReference type="PANTHER" id="PTHR32182:SF0">
    <property type="entry name" value="DNA REPLICATION AND REPAIR PROTEIN RECF"/>
    <property type="match status" value="1"/>
</dbReference>
<dbReference type="EMBL" id="JACGXA010000001">
    <property type="protein sequence ID" value="MBA8803289.1"/>
    <property type="molecule type" value="Genomic_DNA"/>
</dbReference>
<dbReference type="RefSeq" id="WP_182538188.1">
    <property type="nucleotide sequence ID" value="NZ_JACGXA010000001.1"/>
</dbReference>
<feature type="coiled-coil region" evidence="4">
    <location>
        <begin position="404"/>
        <end position="444"/>
    </location>
</feature>
<name>A0A7W3IZD7_9ACTN</name>
<feature type="coiled-coil region" evidence="4">
    <location>
        <begin position="329"/>
        <end position="366"/>
    </location>
</feature>
<dbReference type="Gene3D" id="3.40.50.300">
    <property type="entry name" value="P-loop containing nucleotide triphosphate hydrolases"/>
    <property type="match status" value="2"/>
</dbReference>
<keyword evidence="2" id="KW-0234">DNA repair</keyword>
<evidence type="ECO:0000256" key="4">
    <source>
        <dbReference type="SAM" id="Coils"/>
    </source>
</evidence>
<keyword evidence="6" id="KW-0378">Hydrolase</keyword>
<dbReference type="GO" id="GO:0004527">
    <property type="term" value="F:exonuclease activity"/>
    <property type="evidence" value="ECO:0007669"/>
    <property type="project" value="UniProtKB-KW"/>
</dbReference>
<accession>A0A7W3IZD7</accession>
<protein>
    <submittedName>
        <fullName evidence="6">DNA repair exonuclease SbcCD ATPase subunit</fullName>
    </submittedName>
</protein>
<keyword evidence="7" id="KW-1185">Reference proteome</keyword>
<dbReference type="GO" id="GO:0009432">
    <property type="term" value="P:SOS response"/>
    <property type="evidence" value="ECO:0007669"/>
    <property type="project" value="UniProtKB-KW"/>
</dbReference>
<dbReference type="GO" id="GO:0000731">
    <property type="term" value="P:DNA synthesis involved in DNA repair"/>
    <property type="evidence" value="ECO:0007669"/>
    <property type="project" value="TreeGrafter"/>
</dbReference>
<evidence type="ECO:0000256" key="3">
    <source>
        <dbReference type="ARBA" id="ARBA00023236"/>
    </source>
</evidence>
<dbReference type="SUPFAM" id="SSF52540">
    <property type="entry name" value="P-loop containing nucleoside triphosphate hydrolases"/>
    <property type="match status" value="1"/>
</dbReference>
<feature type="domain" description="RecF/RecN/SMC N-terminal" evidence="5">
    <location>
        <begin position="1"/>
        <end position="575"/>
    </location>
</feature>